<proteinExistence type="inferred from homology"/>
<evidence type="ECO:0000256" key="4">
    <source>
        <dbReference type="ARBA" id="ARBA00023002"/>
    </source>
</evidence>
<reference evidence="6" key="1">
    <citation type="submission" date="2018-05" db="EMBL/GenBank/DDBJ databases">
        <authorList>
            <person name="Lanie J.A."/>
            <person name="Ng W.-L."/>
            <person name="Kazmierczak K.M."/>
            <person name="Andrzejewski T.M."/>
            <person name="Davidsen T.M."/>
            <person name="Wayne K.J."/>
            <person name="Tettelin H."/>
            <person name="Glass J.I."/>
            <person name="Rusch D."/>
            <person name="Podicherti R."/>
            <person name="Tsui H.-C.T."/>
            <person name="Winkler M.E."/>
        </authorList>
    </citation>
    <scope>NUCLEOTIDE SEQUENCE</scope>
</reference>
<evidence type="ECO:0000256" key="1">
    <source>
        <dbReference type="ARBA" id="ARBA00022630"/>
    </source>
</evidence>
<evidence type="ECO:0000259" key="5">
    <source>
        <dbReference type="Pfam" id="PF07992"/>
    </source>
</evidence>
<protein>
    <recommendedName>
        <fullName evidence="5">FAD/NAD(P)-binding domain-containing protein</fullName>
    </recommendedName>
</protein>
<dbReference type="HAMAP" id="MF_01685">
    <property type="entry name" value="FENR2"/>
    <property type="match status" value="1"/>
</dbReference>
<keyword evidence="2" id="KW-0274">FAD</keyword>
<name>A0A381RSS9_9ZZZZ</name>
<dbReference type="PRINTS" id="PR00469">
    <property type="entry name" value="PNDRDTASEII"/>
</dbReference>
<evidence type="ECO:0000313" key="6">
    <source>
        <dbReference type="EMBL" id="SUZ94922.1"/>
    </source>
</evidence>
<keyword evidence="3" id="KW-0521">NADP</keyword>
<dbReference type="EMBL" id="UINC01002278">
    <property type="protein sequence ID" value="SUZ94922.1"/>
    <property type="molecule type" value="Genomic_DNA"/>
</dbReference>
<evidence type="ECO:0000256" key="3">
    <source>
        <dbReference type="ARBA" id="ARBA00022857"/>
    </source>
</evidence>
<dbReference type="PRINTS" id="PR00368">
    <property type="entry name" value="FADPNR"/>
</dbReference>
<feature type="domain" description="FAD/NAD(P)-binding" evidence="5">
    <location>
        <begin position="6"/>
        <end position="294"/>
    </location>
</feature>
<dbReference type="InterPro" id="IPR036188">
    <property type="entry name" value="FAD/NAD-bd_sf"/>
</dbReference>
<dbReference type="AlphaFoldDB" id="A0A381RSS9"/>
<dbReference type="PANTHER" id="PTHR48105">
    <property type="entry name" value="THIOREDOXIN REDUCTASE 1-RELATED-RELATED"/>
    <property type="match status" value="1"/>
</dbReference>
<evidence type="ECO:0000256" key="2">
    <source>
        <dbReference type="ARBA" id="ARBA00022827"/>
    </source>
</evidence>
<dbReference type="Gene3D" id="3.50.50.60">
    <property type="entry name" value="FAD/NAD(P)-binding domain"/>
    <property type="match status" value="2"/>
</dbReference>
<organism evidence="6">
    <name type="scientific">marine metagenome</name>
    <dbReference type="NCBI Taxonomy" id="408172"/>
    <lineage>
        <taxon>unclassified sequences</taxon>
        <taxon>metagenomes</taxon>
        <taxon>ecological metagenomes</taxon>
    </lineage>
</organism>
<dbReference type="GO" id="GO:0004324">
    <property type="term" value="F:ferredoxin-NADP+ reductase activity"/>
    <property type="evidence" value="ECO:0007669"/>
    <property type="project" value="InterPro"/>
</dbReference>
<dbReference type="InterPro" id="IPR022890">
    <property type="entry name" value="Fd--NADP_Rdtase_type_2"/>
</dbReference>
<dbReference type="InterPro" id="IPR050097">
    <property type="entry name" value="Ferredoxin-NADP_redctase_2"/>
</dbReference>
<keyword evidence="1" id="KW-0285">Flavoprotein</keyword>
<keyword evidence="4" id="KW-0560">Oxidoreductase</keyword>
<accession>A0A381RSS9</accession>
<dbReference type="Pfam" id="PF07992">
    <property type="entry name" value="Pyr_redox_2"/>
    <property type="match status" value="1"/>
</dbReference>
<gene>
    <name evidence="6" type="ORF">METZ01_LOCUS47776</name>
</gene>
<sequence length="347" mass="37305">MTIKTDVVVVGAGPCGIFAVFELGLLGIRTHVVDSLDMIGGQCTTLYPEKPIYDIPGLPSVSGQELVDRLAQQATPFDPTYHLGQQVVELGPQEDGSFMLVTGTGTQFHTRTVIIAAGLGAFLSRPLRLAGVEDFVGANLHYLVEDKTRFQNKNIVILGGGDSAIDWVLALAPIARSVTLVHRRAEFRAAPASVEQLKALADDESANVRYLVGRVASYTHSSGCIDSINVLPFEKNPGPGETIALDDLLVFYGLTPDLGPIADWGLNLDKKNIDVEPETCATNIRGIYAIGDINSYPGKKKLILTGFNEAVLTAYAVQKYLDPSVKQSVQYTTTSSTLQKRLGVAES</sequence>
<dbReference type="SUPFAM" id="SSF51905">
    <property type="entry name" value="FAD/NAD(P)-binding domain"/>
    <property type="match status" value="1"/>
</dbReference>
<dbReference type="InterPro" id="IPR023753">
    <property type="entry name" value="FAD/NAD-binding_dom"/>
</dbReference>